<sequence>MSHNNNEEQLNTLLQSLMDGTDDQSMMDLLESAHKGFTLGANDFVDQATGKLSPADIKNNLRAYPLAQILISIVKYHELNKNTDIVRKTVLALLDSLENSVPPESYELQAMETTLH</sequence>
<dbReference type="RefSeq" id="WP_020584554.1">
    <property type="nucleotide sequence ID" value="NZ_JOJP01000001.1"/>
</dbReference>
<name>A0A081K727_9GAMM</name>
<protein>
    <submittedName>
        <fullName evidence="1">Uncharacterized protein</fullName>
    </submittedName>
</protein>
<organism evidence="1 2">
    <name type="scientific">Endozoicomonas elysicola</name>
    <dbReference type="NCBI Taxonomy" id="305900"/>
    <lineage>
        <taxon>Bacteria</taxon>
        <taxon>Pseudomonadati</taxon>
        <taxon>Pseudomonadota</taxon>
        <taxon>Gammaproteobacteria</taxon>
        <taxon>Oceanospirillales</taxon>
        <taxon>Endozoicomonadaceae</taxon>
        <taxon>Endozoicomonas</taxon>
    </lineage>
</organism>
<evidence type="ECO:0000313" key="1">
    <source>
        <dbReference type="EMBL" id="KEI69953.1"/>
    </source>
</evidence>
<dbReference type="Proteomes" id="UP000027997">
    <property type="component" value="Unassembled WGS sequence"/>
</dbReference>
<evidence type="ECO:0000313" key="2">
    <source>
        <dbReference type="Proteomes" id="UP000027997"/>
    </source>
</evidence>
<keyword evidence="2" id="KW-1185">Reference proteome</keyword>
<accession>A0A081K727</accession>
<comment type="caution">
    <text evidence="1">The sequence shown here is derived from an EMBL/GenBank/DDBJ whole genome shotgun (WGS) entry which is preliminary data.</text>
</comment>
<dbReference type="EMBL" id="JOJP01000001">
    <property type="protein sequence ID" value="KEI69953.1"/>
    <property type="molecule type" value="Genomic_DNA"/>
</dbReference>
<proteinExistence type="predicted"/>
<dbReference type="AlphaFoldDB" id="A0A081K727"/>
<gene>
    <name evidence="1" type="ORF">GV64_03615</name>
</gene>
<reference evidence="1 2" key="1">
    <citation type="submission" date="2014-06" db="EMBL/GenBank/DDBJ databases">
        <title>Whole Genome Sequences of Three Symbiotic Endozoicomonas Bacteria.</title>
        <authorList>
            <person name="Neave M.J."/>
            <person name="Apprill A."/>
            <person name="Voolstra C.R."/>
        </authorList>
    </citation>
    <scope>NUCLEOTIDE SEQUENCE [LARGE SCALE GENOMIC DNA]</scope>
    <source>
        <strain evidence="1 2">DSM 22380</strain>
    </source>
</reference>